<feature type="domain" description="UBX" evidence="5">
    <location>
        <begin position="491"/>
        <end position="585"/>
    </location>
</feature>
<dbReference type="InterPro" id="IPR050730">
    <property type="entry name" value="UBX_domain-protein"/>
</dbReference>
<dbReference type="InterPro" id="IPR006577">
    <property type="entry name" value="UAS"/>
</dbReference>
<accession>M7XD22</accession>
<reference evidence="6 7" key="1">
    <citation type="journal article" date="2012" name="Nat. Commun.">
        <title>A multi-omic map of the lipid-producing yeast Rhodosporidium toruloides.</title>
        <authorList>
            <person name="Zhu Z."/>
            <person name="Zhang S."/>
            <person name="Liu H."/>
            <person name="Shen H."/>
            <person name="Lin X."/>
            <person name="Yang F."/>
            <person name="Zhou Y.J."/>
            <person name="Jin G."/>
            <person name="Ye M."/>
            <person name="Zou H."/>
            <person name="Zou H."/>
            <person name="Zhao Z.K."/>
        </authorList>
    </citation>
    <scope>NUCLEOTIDE SEQUENCE [LARGE SCALE GENOMIC DNA]</scope>
    <source>
        <strain evidence="6 7">NP11</strain>
    </source>
</reference>
<keyword evidence="4" id="KW-0812">Transmembrane</keyword>
<dbReference type="RefSeq" id="XP_016272803.1">
    <property type="nucleotide sequence ID" value="XM_016415013.1"/>
</dbReference>
<evidence type="ECO:0000313" key="7">
    <source>
        <dbReference type="Proteomes" id="UP000016926"/>
    </source>
</evidence>
<feature type="transmembrane region" description="Helical" evidence="4">
    <location>
        <begin position="149"/>
        <end position="171"/>
    </location>
</feature>
<dbReference type="CDD" id="cd01767">
    <property type="entry name" value="UBX"/>
    <property type="match status" value="1"/>
</dbReference>
<evidence type="ECO:0000256" key="4">
    <source>
        <dbReference type="SAM" id="Phobius"/>
    </source>
</evidence>
<feature type="compositionally biased region" description="Acidic residues" evidence="3">
    <location>
        <begin position="617"/>
        <end position="629"/>
    </location>
</feature>
<dbReference type="GeneID" id="27365344"/>
<evidence type="ECO:0000256" key="2">
    <source>
        <dbReference type="SAM" id="Coils"/>
    </source>
</evidence>
<dbReference type="AlphaFoldDB" id="M7XD22"/>
<dbReference type="InterPro" id="IPR036249">
    <property type="entry name" value="Thioredoxin-like_sf"/>
</dbReference>
<feature type="coiled-coil region" evidence="2">
    <location>
        <begin position="401"/>
        <end position="466"/>
    </location>
</feature>
<feature type="region of interest" description="Disordered" evidence="3">
    <location>
        <begin position="182"/>
        <end position="249"/>
    </location>
</feature>
<feature type="region of interest" description="Disordered" evidence="3">
    <location>
        <begin position="607"/>
        <end position="629"/>
    </location>
</feature>
<organism evidence="6 7">
    <name type="scientific">Rhodotorula toruloides (strain NP11)</name>
    <name type="common">Yeast</name>
    <name type="synonym">Rhodosporidium toruloides</name>
    <dbReference type="NCBI Taxonomy" id="1130832"/>
    <lineage>
        <taxon>Eukaryota</taxon>
        <taxon>Fungi</taxon>
        <taxon>Dikarya</taxon>
        <taxon>Basidiomycota</taxon>
        <taxon>Pucciniomycotina</taxon>
        <taxon>Microbotryomycetes</taxon>
        <taxon>Sporidiobolales</taxon>
        <taxon>Sporidiobolaceae</taxon>
        <taxon>Rhodotorula</taxon>
    </lineage>
</organism>
<dbReference type="PANTHER" id="PTHR23322:SF1">
    <property type="entry name" value="FAS-ASSOCIATED FACTOR 2"/>
    <property type="match status" value="1"/>
</dbReference>
<dbReference type="HOGENOM" id="CLU_020031_1_1_1"/>
<protein>
    <submittedName>
        <fullName evidence="6">Ubx domain containing protein</fullName>
    </submittedName>
</protein>
<keyword evidence="4" id="KW-1133">Transmembrane helix</keyword>
<dbReference type="PROSITE" id="PS50033">
    <property type="entry name" value="UBX"/>
    <property type="match status" value="1"/>
</dbReference>
<dbReference type="eggNOG" id="KOG1363">
    <property type="taxonomic scope" value="Eukaryota"/>
</dbReference>
<sequence>MSDDPLASLSPAQRDSFETFNAFTARDSKTPEEARKSVEMLRDAGWDVQMEDGLNALPKYARSPALSFSHFEENLSQTAIARVYDEPAGSAASTSRHAYPPTNDAADGVDEALLPGATQRRHSGTGGLGTGAVGLYYLRQALAVPISIISVPLALLYNFASAIVLFIARIFRLRPATASFRPRNPFAGAGRPRTTLSPATAAEQWVQSVERTTGLARRGGQDNASAASGVQVGSSSGLSRRSTVPPPGSGPRLPAFFIGGYDQALRVARDEMRLMMVVLTSEENERDERFKREVLTSEEVNQVLEEENVMVWGGDVSDRDAYQVGQTLSYIALPFVAFVSLQPSAPPGVSTNPSTASTASPRLRLISRLEPTPSNPLTAASLHAHIMTSVLPRAKPFLARLKTQKAQREADRRAREDAERRVLENARRDEERVLAVRRREEVRKRAELAERERREREAKEREEKERVAALARQWRSWKRGELARKGEPAADQPGAVRVAVRLGSGKRVMRTFAAADGTEEVYAWVECELEEGEEGAGEAATPPAGYQQRYHFRLATTFPRQVIPLPSHLASPSTANLTGSASATITVGEAFNGLGKTVNLVVDGLQERRRMSMSSREDEDSEEELEEED</sequence>
<dbReference type="OrthoDB" id="1026733at2759"/>
<keyword evidence="4" id="KW-0472">Membrane</keyword>
<keyword evidence="7" id="KW-1185">Reference proteome</keyword>
<dbReference type="EMBL" id="KB722654">
    <property type="protein sequence ID" value="EMS21684.1"/>
    <property type="molecule type" value="Genomic_DNA"/>
</dbReference>
<dbReference type="Pfam" id="PF00789">
    <property type="entry name" value="UBX"/>
    <property type="match status" value="1"/>
</dbReference>
<feature type="compositionally biased region" description="Low complexity" evidence="3">
    <location>
        <begin position="224"/>
        <end position="242"/>
    </location>
</feature>
<dbReference type="Gene3D" id="3.40.30.10">
    <property type="entry name" value="Glutaredoxin"/>
    <property type="match status" value="1"/>
</dbReference>
<name>M7XD22_RHOT1</name>
<dbReference type="SMART" id="SM00594">
    <property type="entry name" value="UAS"/>
    <property type="match status" value="1"/>
</dbReference>
<dbReference type="Proteomes" id="UP000016926">
    <property type="component" value="Unassembled WGS sequence"/>
</dbReference>
<evidence type="ECO:0000256" key="3">
    <source>
        <dbReference type="SAM" id="MobiDB-lite"/>
    </source>
</evidence>
<dbReference type="InterPro" id="IPR001012">
    <property type="entry name" value="UBX_dom"/>
</dbReference>
<dbReference type="SUPFAM" id="SSF52833">
    <property type="entry name" value="Thioredoxin-like"/>
    <property type="match status" value="1"/>
</dbReference>
<evidence type="ECO:0000313" key="6">
    <source>
        <dbReference type="EMBL" id="EMS21684.1"/>
    </source>
</evidence>
<keyword evidence="1 2" id="KW-0175">Coiled coil</keyword>
<gene>
    <name evidence="6" type="ORF">RHTO_01331</name>
</gene>
<dbReference type="Gene3D" id="3.10.20.90">
    <property type="entry name" value="Phosphatidylinositol 3-kinase Catalytic Subunit, Chain A, domain 1"/>
    <property type="match status" value="1"/>
</dbReference>
<proteinExistence type="predicted"/>
<dbReference type="GO" id="GO:0043130">
    <property type="term" value="F:ubiquitin binding"/>
    <property type="evidence" value="ECO:0007669"/>
    <property type="project" value="TreeGrafter"/>
</dbReference>
<dbReference type="SUPFAM" id="SSF54236">
    <property type="entry name" value="Ubiquitin-like"/>
    <property type="match status" value="1"/>
</dbReference>
<evidence type="ECO:0000259" key="5">
    <source>
        <dbReference type="PROSITE" id="PS50033"/>
    </source>
</evidence>
<dbReference type="PANTHER" id="PTHR23322">
    <property type="entry name" value="FAS-ASSOCIATED PROTEIN"/>
    <property type="match status" value="1"/>
</dbReference>
<dbReference type="GO" id="GO:0005783">
    <property type="term" value="C:endoplasmic reticulum"/>
    <property type="evidence" value="ECO:0007669"/>
    <property type="project" value="TreeGrafter"/>
</dbReference>
<dbReference type="InterPro" id="IPR029071">
    <property type="entry name" value="Ubiquitin-like_domsf"/>
</dbReference>
<dbReference type="GO" id="GO:0036503">
    <property type="term" value="P:ERAD pathway"/>
    <property type="evidence" value="ECO:0007669"/>
    <property type="project" value="TreeGrafter"/>
</dbReference>
<evidence type="ECO:0000256" key="1">
    <source>
        <dbReference type="ARBA" id="ARBA00023054"/>
    </source>
</evidence>
<dbReference type="Pfam" id="PF13899">
    <property type="entry name" value="Thioredoxin_7"/>
    <property type="match status" value="1"/>
</dbReference>